<proteinExistence type="predicted"/>
<evidence type="ECO:0000313" key="3">
    <source>
        <dbReference type="Proteomes" id="UP001516023"/>
    </source>
</evidence>
<evidence type="ECO:0000313" key="2">
    <source>
        <dbReference type="EMBL" id="KAL3785696.1"/>
    </source>
</evidence>
<dbReference type="EMBL" id="JABMIG020000211">
    <property type="protein sequence ID" value="KAL3785696.1"/>
    <property type="molecule type" value="Genomic_DNA"/>
</dbReference>
<evidence type="ECO:0000256" key="1">
    <source>
        <dbReference type="SAM" id="MobiDB-lite"/>
    </source>
</evidence>
<sequence length="331" mass="38002">MHHAPPPPPPPPLRNNDGNHPALESSSKRKKGATLNTSYVYGITRPIQNCSGMAICSDEAENHLFRDFFGCGAHLVVILWKMMDALDLLPAEVEVVNLLWTLYWLKCYPTKSPATATVGKPGHKVDPKTFRKYVQPLVFAMSDPETHVIILENRFIGDTYNDCMLSVDGMDFEVYFHGRRFFTNKTNSSGLRYEIAINIKTGDIRWINGPFLPGEWNDLEIFRSGLMTWLEVFERVEADDGYEGEAPLKVKRPSSIAVPDERRRLMGIVRRRHETVNRRFKQWKILSDVFRHDLGMHRRVFSAIATISQLAIQHGEPLFQVEYDDQTNRTN</sequence>
<name>A0ABD3PD54_9STRA</name>
<protein>
    <recommendedName>
        <fullName evidence="4">DDE Tnp4 domain-containing protein</fullName>
    </recommendedName>
</protein>
<evidence type="ECO:0008006" key="4">
    <source>
        <dbReference type="Google" id="ProtNLM"/>
    </source>
</evidence>
<feature type="region of interest" description="Disordered" evidence="1">
    <location>
        <begin position="1"/>
        <end position="30"/>
    </location>
</feature>
<comment type="caution">
    <text evidence="2">The sequence shown here is derived from an EMBL/GenBank/DDBJ whole genome shotgun (WGS) entry which is preliminary data.</text>
</comment>
<keyword evidence="3" id="KW-1185">Reference proteome</keyword>
<dbReference type="AlphaFoldDB" id="A0ABD3PD54"/>
<dbReference type="Proteomes" id="UP001516023">
    <property type="component" value="Unassembled WGS sequence"/>
</dbReference>
<accession>A0ABD3PD54</accession>
<gene>
    <name evidence="2" type="ORF">HJC23_008729</name>
</gene>
<feature type="compositionally biased region" description="Pro residues" evidence="1">
    <location>
        <begin position="1"/>
        <end position="13"/>
    </location>
</feature>
<organism evidence="2 3">
    <name type="scientific">Cyclotella cryptica</name>
    <dbReference type="NCBI Taxonomy" id="29204"/>
    <lineage>
        <taxon>Eukaryota</taxon>
        <taxon>Sar</taxon>
        <taxon>Stramenopiles</taxon>
        <taxon>Ochrophyta</taxon>
        <taxon>Bacillariophyta</taxon>
        <taxon>Coscinodiscophyceae</taxon>
        <taxon>Thalassiosirophycidae</taxon>
        <taxon>Stephanodiscales</taxon>
        <taxon>Stephanodiscaceae</taxon>
        <taxon>Cyclotella</taxon>
    </lineage>
</organism>
<reference evidence="2 3" key="1">
    <citation type="journal article" date="2020" name="G3 (Bethesda)">
        <title>Improved Reference Genome for Cyclotella cryptica CCMP332, a Model for Cell Wall Morphogenesis, Salinity Adaptation, and Lipid Production in Diatoms (Bacillariophyta).</title>
        <authorList>
            <person name="Roberts W.R."/>
            <person name="Downey K.M."/>
            <person name="Ruck E.C."/>
            <person name="Traller J.C."/>
            <person name="Alverson A.J."/>
        </authorList>
    </citation>
    <scope>NUCLEOTIDE SEQUENCE [LARGE SCALE GENOMIC DNA]</scope>
    <source>
        <strain evidence="2 3">CCMP332</strain>
    </source>
</reference>